<sequence length="78" mass="8113">IGLLIFAMLATVLVAAHNRACPPNEAYDKCGSSCPPTCESIKATEAIMCIQACQKGCFCTGEHVRNAAGVCVLPAQCP</sequence>
<keyword evidence="2" id="KW-1015">Disulfide bond</keyword>
<proteinExistence type="evidence at transcript level"/>
<name>T1E2F9_9DIPT</name>
<dbReference type="InterPro" id="IPR036084">
    <property type="entry name" value="Ser_inhib-like_sf"/>
</dbReference>
<evidence type="ECO:0000256" key="1">
    <source>
        <dbReference type="ARBA" id="ARBA00022690"/>
    </source>
</evidence>
<feature type="chain" id="PRO_5012836384" evidence="3">
    <location>
        <begin position="16"/>
        <end position="78"/>
    </location>
</feature>
<organism evidence="5">
    <name type="scientific">Psorophora albipes</name>
    <dbReference type="NCBI Taxonomy" id="869069"/>
    <lineage>
        <taxon>Eukaryota</taxon>
        <taxon>Metazoa</taxon>
        <taxon>Ecdysozoa</taxon>
        <taxon>Arthropoda</taxon>
        <taxon>Hexapoda</taxon>
        <taxon>Insecta</taxon>
        <taxon>Pterygota</taxon>
        <taxon>Neoptera</taxon>
        <taxon>Endopterygota</taxon>
        <taxon>Diptera</taxon>
        <taxon>Nematocera</taxon>
        <taxon>Culicoidea</taxon>
        <taxon>Culicidae</taxon>
        <taxon>Culicinae</taxon>
        <taxon>Aedini</taxon>
        <taxon>Psorophora</taxon>
    </lineage>
</organism>
<dbReference type="GO" id="GO:0030414">
    <property type="term" value="F:peptidase inhibitor activity"/>
    <property type="evidence" value="ECO:0007669"/>
    <property type="project" value="UniProtKB-KW"/>
</dbReference>
<evidence type="ECO:0000259" key="4">
    <source>
        <dbReference type="Pfam" id="PF01826"/>
    </source>
</evidence>
<dbReference type="EMBL" id="GALA01001285">
    <property type="protein sequence ID" value="JAA93567.1"/>
    <property type="molecule type" value="mRNA"/>
</dbReference>
<keyword evidence="1" id="KW-0646">Protease inhibitor</keyword>
<dbReference type="PANTHER" id="PTHR23259:SF70">
    <property type="entry name" value="ACCESSORY GLAND PROTEIN ACP62F-RELATED"/>
    <property type="match status" value="1"/>
</dbReference>
<dbReference type="SUPFAM" id="SSF57567">
    <property type="entry name" value="Serine protease inhibitors"/>
    <property type="match status" value="1"/>
</dbReference>
<feature type="signal peptide" evidence="3">
    <location>
        <begin position="1"/>
        <end position="15"/>
    </location>
</feature>
<dbReference type="AlphaFoldDB" id="T1E2F9"/>
<dbReference type="InterPro" id="IPR002919">
    <property type="entry name" value="TIL_dom"/>
</dbReference>
<dbReference type="PANTHER" id="PTHR23259">
    <property type="entry name" value="RIDDLE"/>
    <property type="match status" value="1"/>
</dbReference>
<dbReference type="Gene3D" id="2.10.25.10">
    <property type="entry name" value="Laminin"/>
    <property type="match status" value="1"/>
</dbReference>
<protein>
    <submittedName>
        <fullName evidence="5">Putative trypsin inhibitor like cysteine rich domain protein</fullName>
    </submittedName>
</protein>
<feature type="non-terminal residue" evidence="5">
    <location>
        <position position="1"/>
    </location>
</feature>
<dbReference type="InterPro" id="IPR051368">
    <property type="entry name" value="SerProtInhib-TIL_Domain"/>
</dbReference>
<reference evidence="5" key="1">
    <citation type="journal article" date="2013" name="BMC Genomics">
        <title>A deep insight into the sialotranscriptome of the mosquito, Psorophora albipes.</title>
        <authorList>
            <person name="Chagas A.C."/>
            <person name="Calvo E."/>
            <person name="Rios-Velasquez C.M."/>
            <person name="Pessoa F.A."/>
            <person name="Medeiros J.F."/>
            <person name="Ribeiro J.M."/>
        </authorList>
    </citation>
    <scope>NUCLEOTIDE SEQUENCE</scope>
</reference>
<accession>T1E2F9</accession>
<keyword evidence="3" id="KW-0732">Signal</keyword>
<dbReference type="CDD" id="cd19941">
    <property type="entry name" value="TIL"/>
    <property type="match status" value="1"/>
</dbReference>
<evidence type="ECO:0000256" key="3">
    <source>
        <dbReference type="SAM" id="SignalP"/>
    </source>
</evidence>
<evidence type="ECO:0000256" key="2">
    <source>
        <dbReference type="ARBA" id="ARBA00023157"/>
    </source>
</evidence>
<evidence type="ECO:0000313" key="5">
    <source>
        <dbReference type="EMBL" id="JAA93567.1"/>
    </source>
</evidence>
<feature type="domain" description="TIL" evidence="4">
    <location>
        <begin position="21"/>
        <end position="77"/>
    </location>
</feature>
<dbReference type="Pfam" id="PF01826">
    <property type="entry name" value="TIL"/>
    <property type="match status" value="1"/>
</dbReference>